<keyword evidence="3" id="KW-1185">Reference proteome</keyword>
<dbReference type="Pfam" id="PF09350">
    <property type="entry name" value="DJC28_CD"/>
    <property type="match status" value="1"/>
</dbReference>
<dbReference type="Pfam" id="PF00226">
    <property type="entry name" value="DnaJ"/>
    <property type="match status" value="1"/>
</dbReference>
<dbReference type="PANTHER" id="PTHR39158:SF1">
    <property type="entry name" value="DNAJ HOMOLOG SUBFAMILY C MEMBER 28"/>
    <property type="match status" value="1"/>
</dbReference>
<dbReference type="InterPro" id="IPR001623">
    <property type="entry name" value="DnaJ_domain"/>
</dbReference>
<organism evidence="2 3">
    <name type="scientific">Pseudolycoriella hygida</name>
    <dbReference type="NCBI Taxonomy" id="35572"/>
    <lineage>
        <taxon>Eukaryota</taxon>
        <taxon>Metazoa</taxon>
        <taxon>Ecdysozoa</taxon>
        <taxon>Arthropoda</taxon>
        <taxon>Hexapoda</taxon>
        <taxon>Insecta</taxon>
        <taxon>Pterygota</taxon>
        <taxon>Neoptera</taxon>
        <taxon>Endopterygota</taxon>
        <taxon>Diptera</taxon>
        <taxon>Nematocera</taxon>
        <taxon>Sciaroidea</taxon>
        <taxon>Sciaridae</taxon>
        <taxon>Pseudolycoriella</taxon>
    </lineage>
</organism>
<dbReference type="PANTHER" id="PTHR39158">
    <property type="entry name" value="OS08G0560600 PROTEIN"/>
    <property type="match status" value="1"/>
</dbReference>
<dbReference type="InterPro" id="IPR036869">
    <property type="entry name" value="J_dom_sf"/>
</dbReference>
<evidence type="ECO:0000313" key="3">
    <source>
        <dbReference type="Proteomes" id="UP001151699"/>
    </source>
</evidence>
<reference evidence="2" key="1">
    <citation type="submission" date="2022-07" db="EMBL/GenBank/DDBJ databases">
        <authorList>
            <person name="Trinca V."/>
            <person name="Uliana J.V.C."/>
            <person name="Torres T.T."/>
            <person name="Ward R.J."/>
            <person name="Monesi N."/>
        </authorList>
    </citation>
    <scope>NUCLEOTIDE SEQUENCE</scope>
    <source>
        <strain evidence="2">HSMRA1968</strain>
        <tissue evidence="2">Whole embryos</tissue>
    </source>
</reference>
<protein>
    <submittedName>
        <fullName evidence="2">DnaJ like subfamily C member 28</fullName>
    </submittedName>
</protein>
<gene>
    <name evidence="2" type="primary">DNAJC28</name>
    <name evidence="2" type="ORF">Bhyg_05627</name>
</gene>
<sequence>LRRVFQLIQSIKANKLINGDPSTKTSTAATPHVRDCQSVKCAKVLMCPKSRISVIPPGECCAQCQPDCIAINCGTLFCSDGYKKFQSSDECCPSCQRDCSAVQCLQIVCPTGSEAKIAPGECCAECQPILSTNCDLVRCAPPECSKGQIVVTAPGSCCAECVFNKPIVCPTLCKILDCPKGQVSKTPPGECCPVCKPIGSLNCDAVLCAAPDCPKGQRLVTPTNECCPVCQPIESVDCSAKMHLINNLILKFGIKVNQFEIIIVNCRRYVTTISQLYEKCYEILKVSPDADQNTVRQAYITLVKKVHPDSGHKEANSERFAEVDNAFRILQGKYAQERRGIYVKDTPEVKEFDIKHTAPQHRQFLSYDGVGYGSPAQREKQYQQTRASRAYGKVFEYRIDKVSASDSALMKPGVSNKNHAIKTKYGFDRVVEDLIQEAMSKGDFDNLRGIGKPLSDNQSQNPYVDFTQHKINKILLDNGFTPEWITLQKEINMDINELKKILMDRRSYFTELPLHESEATKWKTFIESQENRTAEINRKIDKYNLLVPILDKQMCQVQLNKISESVLNTKPNVAERSSSKCAVLRFWDAQQVENPSSRPVNAALYANQIVMLSDVNS</sequence>
<dbReference type="InterPro" id="IPR052573">
    <property type="entry name" value="DnaJ_C_subfamily_28"/>
</dbReference>
<dbReference type="PRINTS" id="PR00625">
    <property type="entry name" value="JDOMAIN"/>
</dbReference>
<feature type="non-terminal residue" evidence="2">
    <location>
        <position position="617"/>
    </location>
</feature>
<dbReference type="OrthoDB" id="1922282at2759"/>
<dbReference type="PROSITE" id="PS50076">
    <property type="entry name" value="DNAJ_2"/>
    <property type="match status" value="1"/>
</dbReference>
<comment type="caution">
    <text evidence="2">The sequence shown here is derived from an EMBL/GenBank/DDBJ whole genome shotgun (WGS) entry which is preliminary data.</text>
</comment>
<dbReference type="Proteomes" id="UP001151699">
    <property type="component" value="Chromosome B"/>
</dbReference>
<dbReference type="InterPro" id="IPR018961">
    <property type="entry name" value="DnaJ_homolog_subfam-C_membr-28"/>
</dbReference>
<dbReference type="CDD" id="cd06257">
    <property type="entry name" value="DnaJ"/>
    <property type="match status" value="1"/>
</dbReference>
<dbReference type="SMART" id="SM00271">
    <property type="entry name" value="DnaJ"/>
    <property type="match status" value="1"/>
</dbReference>
<proteinExistence type="predicted"/>
<dbReference type="Gene3D" id="1.10.287.110">
    <property type="entry name" value="DnaJ domain"/>
    <property type="match status" value="1"/>
</dbReference>
<accession>A0A9Q0N012</accession>
<dbReference type="SUPFAM" id="SSF46565">
    <property type="entry name" value="Chaperone J-domain"/>
    <property type="match status" value="1"/>
</dbReference>
<dbReference type="EMBL" id="WJQU01000002">
    <property type="protein sequence ID" value="KAJ6640696.1"/>
    <property type="molecule type" value="Genomic_DNA"/>
</dbReference>
<feature type="domain" description="J" evidence="1">
    <location>
        <begin position="279"/>
        <end position="346"/>
    </location>
</feature>
<name>A0A9Q0N012_9DIPT</name>
<evidence type="ECO:0000313" key="2">
    <source>
        <dbReference type="EMBL" id="KAJ6640696.1"/>
    </source>
</evidence>
<dbReference type="AlphaFoldDB" id="A0A9Q0N012"/>
<evidence type="ECO:0000259" key="1">
    <source>
        <dbReference type="PROSITE" id="PS50076"/>
    </source>
</evidence>